<evidence type="ECO:0000256" key="1">
    <source>
        <dbReference type="ARBA" id="ARBA00005662"/>
    </source>
</evidence>
<feature type="region of interest" description="Disordered" evidence="2">
    <location>
        <begin position="358"/>
        <end position="406"/>
    </location>
</feature>
<evidence type="ECO:0000256" key="2">
    <source>
        <dbReference type="SAM" id="MobiDB-lite"/>
    </source>
</evidence>
<sequence length="406" mass="41385">MAAALLAATAGTTACSGAPVVAPTVTTTPVVTVAKAAPPAPAPPATFTVLAAGDVLPHTPVLQSAGTAGGGTDFSPLLAGLEAWVTGADLALCHLEVPVAPPGTRPSGYPTFGAPDTLVRDLAEQGWEGCSTASNHSLDRGLAGVVATLDALDAAGLGHVGTARSAEEQARPQLYELARGTRPVTVAHLSATYGTNGLPVPADAPWAVDLIDAAELVRDATAARDAGADLVLVSLHAGVEYTEDLTDQQADVTAELAASGVVDLVIGHHAHVPQRVERLDGGPDGAGMWVAFGLGNMLSNQSAECCDARTSNGVLLTATVERPRPAAPARVVDVTWTATTVDRAAGHRLRALPDALADPTAGTLDRDELMRREQRVRDAVGTQATERTEPPRPTGEPPAVVPRAEG</sequence>
<name>F6FSE0_ISOV2</name>
<dbReference type="eggNOG" id="COG2843">
    <property type="taxonomic scope" value="Bacteria"/>
</dbReference>
<evidence type="ECO:0000259" key="4">
    <source>
        <dbReference type="SMART" id="SM00854"/>
    </source>
</evidence>
<evidence type="ECO:0000256" key="3">
    <source>
        <dbReference type="SAM" id="SignalP"/>
    </source>
</evidence>
<keyword evidence="3" id="KW-0732">Signal</keyword>
<feature type="domain" description="Capsule synthesis protein CapA" evidence="4">
    <location>
        <begin position="48"/>
        <end position="301"/>
    </location>
</feature>
<comment type="similarity">
    <text evidence="1">Belongs to the CapA family.</text>
</comment>
<protein>
    <submittedName>
        <fullName evidence="5">Capsule synthesis protein, CapA</fullName>
    </submittedName>
</protein>
<proteinExistence type="inferred from homology"/>
<dbReference type="SMART" id="SM00854">
    <property type="entry name" value="PGA_cap"/>
    <property type="match status" value="1"/>
</dbReference>
<feature type="compositionally biased region" description="Pro residues" evidence="2">
    <location>
        <begin position="391"/>
        <end position="400"/>
    </location>
</feature>
<dbReference type="HOGENOM" id="CLU_038823_6_1_11"/>
<evidence type="ECO:0000313" key="5">
    <source>
        <dbReference type="EMBL" id="AEG44007.1"/>
    </source>
</evidence>
<dbReference type="CDD" id="cd07381">
    <property type="entry name" value="MPP_CapA"/>
    <property type="match status" value="1"/>
</dbReference>
<feature type="signal peptide" evidence="3">
    <location>
        <begin position="1"/>
        <end position="17"/>
    </location>
</feature>
<keyword evidence="6" id="KW-1185">Reference proteome</keyword>
<dbReference type="EMBL" id="CP002810">
    <property type="protein sequence ID" value="AEG44007.1"/>
    <property type="molecule type" value="Genomic_DNA"/>
</dbReference>
<dbReference type="STRING" id="743718.Isova_1238"/>
<dbReference type="InterPro" id="IPR029052">
    <property type="entry name" value="Metallo-depent_PP-like"/>
</dbReference>
<evidence type="ECO:0000313" key="6">
    <source>
        <dbReference type="Proteomes" id="UP000009236"/>
    </source>
</evidence>
<dbReference type="InterPro" id="IPR052169">
    <property type="entry name" value="CW_Biosynth-Accessory"/>
</dbReference>
<dbReference type="AlphaFoldDB" id="F6FSE0"/>
<accession>F6FSE0</accession>
<gene>
    <name evidence="5" type="ordered locus">Isova_1238</name>
</gene>
<feature type="compositionally biased region" description="Basic and acidic residues" evidence="2">
    <location>
        <begin position="364"/>
        <end position="378"/>
    </location>
</feature>
<dbReference type="Proteomes" id="UP000009236">
    <property type="component" value="Chromosome"/>
</dbReference>
<organism evidence="6">
    <name type="scientific">Isoptericola variabilis (strain 225)</name>
    <dbReference type="NCBI Taxonomy" id="743718"/>
    <lineage>
        <taxon>Bacteria</taxon>
        <taxon>Bacillati</taxon>
        <taxon>Actinomycetota</taxon>
        <taxon>Actinomycetes</taxon>
        <taxon>Micrococcales</taxon>
        <taxon>Promicromonosporaceae</taxon>
        <taxon>Isoptericola</taxon>
    </lineage>
</organism>
<dbReference type="Gene3D" id="3.60.21.10">
    <property type="match status" value="1"/>
</dbReference>
<feature type="chain" id="PRO_5039308868" evidence="3">
    <location>
        <begin position="18"/>
        <end position="406"/>
    </location>
</feature>
<dbReference type="KEGG" id="iva:Isova_1238"/>
<dbReference type="PANTHER" id="PTHR33393">
    <property type="entry name" value="POLYGLUTAMINE SYNTHESIS ACCESSORY PROTEIN RV0574C-RELATED"/>
    <property type="match status" value="1"/>
</dbReference>
<dbReference type="InterPro" id="IPR019079">
    <property type="entry name" value="Capsule_synth_CapA"/>
</dbReference>
<dbReference type="Pfam" id="PF09587">
    <property type="entry name" value="PGA_cap"/>
    <property type="match status" value="1"/>
</dbReference>
<reference evidence="5 6" key="1">
    <citation type="submission" date="2011-05" db="EMBL/GenBank/DDBJ databases">
        <title>Complete sequence of Isoptericola variabilis 225.</title>
        <authorList>
            <consortium name="US DOE Joint Genome Institute"/>
            <person name="Lucas S."/>
            <person name="Han J."/>
            <person name="Lapidus A."/>
            <person name="Cheng J.-F."/>
            <person name="Goodwin L."/>
            <person name="Pitluck S."/>
            <person name="Peters L."/>
            <person name="Mikhailova N."/>
            <person name="Zeytun A."/>
            <person name="Han C."/>
            <person name="Tapia R."/>
            <person name="Land M."/>
            <person name="Hauser L."/>
            <person name="Kyrpides N."/>
            <person name="Ivanova N."/>
            <person name="Pagani I."/>
            <person name="Siebers A."/>
            <person name="Allgaier M."/>
            <person name="Thelen M."/>
            <person name="Hugenholtz P."/>
            <person name="Gladden J."/>
            <person name="Woyke T."/>
        </authorList>
    </citation>
    <scope>NUCLEOTIDE SEQUENCE [LARGE SCALE GENOMIC DNA]</scope>
    <source>
        <strain evidence="6">225</strain>
    </source>
</reference>
<dbReference type="SUPFAM" id="SSF56300">
    <property type="entry name" value="Metallo-dependent phosphatases"/>
    <property type="match status" value="1"/>
</dbReference>
<dbReference type="PANTHER" id="PTHR33393:SF13">
    <property type="entry name" value="PGA BIOSYNTHESIS PROTEIN CAPA"/>
    <property type="match status" value="1"/>
</dbReference>